<keyword evidence="8" id="KW-1185">Reference proteome</keyword>
<reference evidence="8" key="1">
    <citation type="submission" date="2014-03" db="EMBL/GenBank/DDBJ databases">
        <authorList>
            <person name="Aksoy S."/>
            <person name="Warren W."/>
            <person name="Wilson R.K."/>
        </authorList>
    </citation>
    <scope>NUCLEOTIDE SEQUENCE [LARGE SCALE GENOMIC DNA]</scope>
    <source>
        <strain evidence="8">IAEA</strain>
    </source>
</reference>
<feature type="transmembrane region" description="Helical" evidence="6">
    <location>
        <begin position="85"/>
        <end position="106"/>
    </location>
</feature>
<evidence type="ECO:0000256" key="6">
    <source>
        <dbReference type="SAM" id="Phobius"/>
    </source>
</evidence>
<keyword evidence="3 6" id="KW-0812">Transmembrane</keyword>
<dbReference type="GO" id="GO:0050909">
    <property type="term" value="P:sensory perception of taste"/>
    <property type="evidence" value="ECO:0007669"/>
    <property type="project" value="InterPro"/>
</dbReference>
<organism evidence="7 8">
    <name type="scientific">Glossina brevipalpis</name>
    <dbReference type="NCBI Taxonomy" id="37001"/>
    <lineage>
        <taxon>Eukaryota</taxon>
        <taxon>Metazoa</taxon>
        <taxon>Ecdysozoa</taxon>
        <taxon>Arthropoda</taxon>
        <taxon>Hexapoda</taxon>
        <taxon>Insecta</taxon>
        <taxon>Pterygota</taxon>
        <taxon>Neoptera</taxon>
        <taxon>Endopterygota</taxon>
        <taxon>Diptera</taxon>
        <taxon>Brachycera</taxon>
        <taxon>Muscomorpha</taxon>
        <taxon>Hippoboscoidea</taxon>
        <taxon>Glossinidae</taxon>
        <taxon>Glossina</taxon>
    </lineage>
</organism>
<evidence type="ECO:0000256" key="5">
    <source>
        <dbReference type="ARBA" id="ARBA00023136"/>
    </source>
</evidence>
<keyword evidence="4 6" id="KW-1133">Transmembrane helix</keyword>
<dbReference type="Proteomes" id="UP000091820">
    <property type="component" value="Unassembled WGS sequence"/>
</dbReference>
<dbReference type="STRING" id="37001.A0A1A9X4H5"/>
<sequence>MGTQQWIKRFCTGTNIRNIKNGILINALKYHMEKSNTSSYYSLSLFYRNEFQNSKTFNFKTKSLPEIICDLSDFRSQLDAFLENVLSIFRISLMINFLSVFFIISIQTFELYTYCDSPDVHDIKALLWMLMQLLFSIWRAIFVLLIHNIITKEKSHTIYILNAIPGKNVNIEKDISRFLQQLIIQQYTESVYDLFDLDLGFLTELASALTTYVIFLIQINLDSVSLSKVKIKNIVVVLMFP</sequence>
<evidence type="ECO:0000313" key="8">
    <source>
        <dbReference type="Proteomes" id="UP000091820"/>
    </source>
</evidence>
<evidence type="ECO:0000256" key="1">
    <source>
        <dbReference type="ARBA" id="ARBA00004651"/>
    </source>
</evidence>
<feature type="transmembrane region" description="Helical" evidence="6">
    <location>
        <begin position="126"/>
        <end position="146"/>
    </location>
</feature>
<evidence type="ECO:0000256" key="2">
    <source>
        <dbReference type="ARBA" id="ARBA00022475"/>
    </source>
</evidence>
<dbReference type="Pfam" id="PF08395">
    <property type="entry name" value="7tm_7"/>
    <property type="match status" value="1"/>
</dbReference>
<name>A0A1A9X4H5_9MUSC</name>
<keyword evidence="2" id="KW-1003">Cell membrane</keyword>
<evidence type="ECO:0000256" key="3">
    <source>
        <dbReference type="ARBA" id="ARBA00022692"/>
    </source>
</evidence>
<proteinExistence type="predicted"/>
<dbReference type="GO" id="GO:0005886">
    <property type="term" value="C:plasma membrane"/>
    <property type="evidence" value="ECO:0007669"/>
    <property type="project" value="UniProtKB-SubCell"/>
</dbReference>
<protein>
    <submittedName>
        <fullName evidence="7">Uncharacterized protein</fullName>
    </submittedName>
</protein>
<evidence type="ECO:0000313" key="7">
    <source>
        <dbReference type="EnsemblMetazoa" id="GBRI043906-PA"/>
    </source>
</evidence>
<comment type="subcellular location">
    <subcellularLocation>
        <location evidence="1">Cell membrane</location>
        <topology evidence="1">Multi-pass membrane protein</topology>
    </subcellularLocation>
</comment>
<dbReference type="AlphaFoldDB" id="A0A1A9X4H5"/>
<dbReference type="VEuPathDB" id="VectorBase:GBRI043906"/>
<reference evidence="7" key="2">
    <citation type="submission" date="2020-05" db="UniProtKB">
        <authorList>
            <consortium name="EnsemblMetazoa"/>
        </authorList>
    </citation>
    <scope>IDENTIFICATION</scope>
    <source>
        <strain evidence="7">IAEA</strain>
    </source>
</reference>
<dbReference type="InterPro" id="IPR013604">
    <property type="entry name" value="7TM_chemorcpt"/>
</dbReference>
<keyword evidence="5 6" id="KW-0472">Membrane</keyword>
<accession>A0A1A9X4H5</accession>
<dbReference type="EnsemblMetazoa" id="GBRI043906-RA">
    <property type="protein sequence ID" value="GBRI043906-PA"/>
    <property type="gene ID" value="GBRI043906"/>
</dbReference>
<evidence type="ECO:0000256" key="4">
    <source>
        <dbReference type="ARBA" id="ARBA00022989"/>
    </source>
</evidence>